<name>A0A543CHE7_9ACTN</name>
<proteinExistence type="inferred from homology"/>
<dbReference type="Gene3D" id="3.30.300.30">
    <property type="match status" value="1"/>
</dbReference>
<evidence type="ECO:0000259" key="3">
    <source>
        <dbReference type="Pfam" id="PF00501"/>
    </source>
</evidence>
<dbReference type="CDD" id="cd12119">
    <property type="entry name" value="ttLC_FACS_AlkK_like"/>
    <property type="match status" value="1"/>
</dbReference>
<gene>
    <name evidence="5" type="ORF">FB559_2056</name>
</gene>
<dbReference type="Proteomes" id="UP000316096">
    <property type="component" value="Unassembled WGS sequence"/>
</dbReference>
<dbReference type="InterPro" id="IPR020845">
    <property type="entry name" value="AMP-binding_CS"/>
</dbReference>
<dbReference type="Gene3D" id="3.40.50.12780">
    <property type="entry name" value="N-terminal domain of ligase-like"/>
    <property type="match status" value="1"/>
</dbReference>
<protein>
    <submittedName>
        <fullName evidence="5">Fatty-acyl-CoA synthase</fullName>
    </submittedName>
</protein>
<sequence length="547" mass="59319">MLSTMQEGELSVARLLRYGSTVHGDRTVMTWGGSQSRTATYCALGKRAAQLAHALRALGVTGDERVGTFMWNNSEHIEAYLAVPAMGAVLHTLNIRLSPEQLAYIANHAADRVVIVDGHLMPEFSRVLPLLETVRHVVVANGDVATLEAPPGVEVHSYDQLLGAQPEDFGWPVVDERCAAAMCYTSGTTGAPKGVVYSHRSIWLHSMQLCMTDGIRLAQQDSALTIVPMFHAMAWGLPYAAMMVGASLVMPDRFLQPASIAAILAAEKPTFAAAVPTIWQGLLQQLETTPQDISHLREVVVGGAACPPSLMRIFSERYGVQLLHTWGMTEMSPLGSVARPPASATGDEAMAYRITQGRFPASVMARVVDAAGVEVPWDGKGVGEVEVSGPWITASYYTPEGPAAEPGSFRHGWLRTGDVGRISSDGFLTLTDRTKDVIKSGGEWISSVELENAIMGHPAVTEAAVIAVPDKKWQERPLAAVVVKEGAKVTAGQLREFLVGKVASWQLPENWSFVDEIPKTSVGKFDKKRLRARYHEHELDVLRVDGR</sequence>
<dbReference type="InterPro" id="IPR025110">
    <property type="entry name" value="AMP-bd_C"/>
</dbReference>
<comment type="caution">
    <text evidence="5">The sequence shown here is derived from an EMBL/GenBank/DDBJ whole genome shotgun (WGS) entry which is preliminary data.</text>
</comment>
<dbReference type="NCBIfam" id="NF004837">
    <property type="entry name" value="PRK06187.1"/>
    <property type="match status" value="1"/>
</dbReference>
<reference evidence="5 6" key="1">
    <citation type="submission" date="2019-06" db="EMBL/GenBank/DDBJ databases">
        <title>Sequencing the genomes of 1000 actinobacteria strains.</title>
        <authorList>
            <person name="Klenk H.-P."/>
        </authorList>
    </citation>
    <scope>NUCLEOTIDE SEQUENCE [LARGE SCALE GENOMIC DNA]</scope>
    <source>
        <strain evidence="5 6">DSM 102200</strain>
    </source>
</reference>
<accession>A0A543CHE7</accession>
<evidence type="ECO:0000313" key="5">
    <source>
        <dbReference type="EMBL" id="TQL96524.1"/>
    </source>
</evidence>
<dbReference type="RefSeq" id="WP_141955374.1">
    <property type="nucleotide sequence ID" value="NZ_VFOZ01000001.1"/>
</dbReference>
<evidence type="ECO:0000256" key="2">
    <source>
        <dbReference type="ARBA" id="ARBA00022598"/>
    </source>
</evidence>
<dbReference type="InterPro" id="IPR045851">
    <property type="entry name" value="AMP-bd_C_sf"/>
</dbReference>
<dbReference type="GO" id="GO:0016877">
    <property type="term" value="F:ligase activity, forming carbon-sulfur bonds"/>
    <property type="evidence" value="ECO:0007669"/>
    <property type="project" value="UniProtKB-ARBA"/>
</dbReference>
<dbReference type="PANTHER" id="PTHR43767">
    <property type="entry name" value="LONG-CHAIN-FATTY-ACID--COA LIGASE"/>
    <property type="match status" value="1"/>
</dbReference>
<feature type="domain" description="AMP-binding enzyme C-terminal" evidence="4">
    <location>
        <begin position="449"/>
        <end position="524"/>
    </location>
</feature>
<dbReference type="AlphaFoldDB" id="A0A543CHE7"/>
<keyword evidence="6" id="KW-1185">Reference proteome</keyword>
<evidence type="ECO:0000256" key="1">
    <source>
        <dbReference type="ARBA" id="ARBA00006432"/>
    </source>
</evidence>
<dbReference type="PANTHER" id="PTHR43767:SF11">
    <property type="entry name" value="MEDIUM-CHAIN-FATTY-ACID--COA LIGASE"/>
    <property type="match status" value="1"/>
</dbReference>
<dbReference type="InterPro" id="IPR050237">
    <property type="entry name" value="ATP-dep_AMP-bd_enzyme"/>
</dbReference>
<feature type="domain" description="AMP-dependent synthetase/ligase" evidence="3">
    <location>
        <begin position="22"/>
        <end position="397"/>
    </location>
</feature>
<dbReference type="PROSITE" id="PS00455">
    <property type="entry name" value="AMP_BINDING"/>
    <property type="match status" value="1"/>
</dbReference>
<dbReference type="SUPFAM" id="SSF56801">
    <property type="entry name" value="Acetyl-CoA synthetase-like"/>
    <property type="match status" value="1"/>
</dbReference>
<dbReference type="InterPro" id="IPR000873">
    <property type="entry name" value="AMP-dep_synth/lig_dom"/>
</dbReference>
<dbReference type="Pfam" id="PF13193">
    <property type="entry name" value="AMP-binding_C"/>
    <property type="match status" value="1"/>
</dbReference>
<evidence type="ECO:0000313" key="6">
    <source>
        <dbReference type="Proteomes" id="UP000316096"/>
    </source>
</evidence>
<dbReference type="InterPro" id="IPR042099">
    <property type="entry name" value="ANL_N_sf"/>
</dbReference>
<comment type="similarity">
    <text evidence="1">Belongs to the ATP-dependent AMP-binding enzyme family.</text>
</comment>
<dbReference type="OrthoDB" id="4363623at2"/>
<dbReference type="Pfam" id="PF00501">
    <property type="entry name" value="AMP-binding"/>
    <property type="match status" value="1"/>
</dbReference>
<organism evidence="5 6">
    <name type="scientific">Actinoallomurus bryophytorum</name>
    <dbReference type="NCBI Taxonomy" id="1490222"/>
    <lineage>
        <taxon>Bacteria</taxon>
        <taxon>Bacillati</taxon>
        <taxon>Actinomycetota</taxon>
        <taxon>Actinomycetes</taxon>
        <taxon>Streptosporangiales</taxon>
        <taxon>Thermomonosporaceae</taxon>
        <taxon>Actinoallomurus</taxon>
    </lineage>
</organism>
<dbReference type="EMBL" id="VFOZ01000001">
    <property type="protein sequence ID" value="TQL96524.1"/>
    <property type="molecule type" value="Genomic_DNA"/>
</dbReference>
<evidence type="ECO:0000259" key="4">
    <source>
        <dbReference type="Pfam" id="PF13193"/>
    </source>
</evidence>
<dbReference type="FunFam" id="3.30.300.30:FF:000008">
    <property type="entry name" value="2,3-dihydroxybenzoate-AMP ligase"/>
    <property type="match status" value="1"/>
</dbReference>
<keyword evidence="2" id="KW-0436">Ligase</keyword>